<keyword evidence="8" id="KW-0249">Electron transport</keyword>
<dbReference type="CDD" id="cd06186">
    <property type="entry name" value="NOX_Duox_like_FAD_NADP"/>
    <property type="match status" value="1"/>
</dbReference>
<feature type="transmembrane region" description="Helical" evidence="16">
    <location>
        <begin position="375"/>
        <end position="392"/>
    </location>
</feature>
<sequence>MSEHTYKFDVKMTCGGCSGAVERVLKKTNGISSYNVSLEKQEVLVTGSIEYDTLLEKIKKTGKEARASAWGPPARFATPMFTLLSSRSANLSLPTIPSYGDDVEWVTAYLVQHMLSHSSWVYAWILWIAIGAIFMALTVMHWAGFRGGYLGALWSKWALRRRTWRKKRGLAAAERANQPYRQPMALPSNAQILTVCGMFVGVLALSFVGPDYIAPDAELWNYHNYPVIVSLRKRVSYDTDDYTYLQPQFTIWKGWWTTGGRTGLMAFALFPLVVVLALKTPPFAILSSRYFLQLGFDKLSFLHRWCGFLIWSLVTLHTAFWSVQLARDHRTSTGKVGYVYAWQYEKFIFAWIAYGCFTLLMICALPAIRRHHYEAFYFLHVLFVPLTLVMSALHHPPLAWWCWAALALWVAERSYRLTWWLNTNGYFGGTRSAGHPTSPKRSAAQVLPDTLPMHVLGAPNALSKLPTLPRIDPNANAVGVSMTDLAYTPPPGYAHAELMPGKTVRLRIVTPGFLSWAPGQHFLIRLPAISSFTTHPFTVASVCDEQAPTDAGRELVFFIRAKKGWTKDLWDLVAGLSALGAKHPKGEKLPTPYHPPPRGVLLRASVDGPFGSAARARWNEHATVLLMVGGSGVSFALSVLEYVCMCLAGRDGKTLGGRHGGYGMPGYKTQRVRFVWIVREFGHVHWCARYLRRCMEMVPPDELQIDIFVTNAKPLSLKRHLAAPDVPLEPLAPPLPPFALESLPRRSADKGHRPSFSVASNESEEEPDNDVDLSYYESNVAEDDQGELGHDEHFLDLTNFEDEDDTAIPGELQLNMAVKEEGRARRSFIRHSMALFGKQELGAIRSSMYSSFGRSSVYGTGVRGSMYGPGVRSSVRLLDDAPSSDAMRALAPPEASTSRLQLSTIAPSPLSATTTLSTPTSAAPLVSDRDRDQSRFTFPPRPSARSPSPQRTSFTQSRAESPRPESTLSYWSDAHSLAALVSEAAAHEQLRLELDEEEVLDVSVVAERVRPGRPVFARILADEVERSKGPVIVGCCGPTSLNAVVRKNIAAQINPARIRQGDYRGQISLVAEDFGY</sequence>
<evidence type="ECO:0000256" key="5">
    <source>
        <dbReference type="ARBA" id="ARBA00022475"/>
    </source>
</evidence>
<dbReference type="SFLD" id="SFLDS00052">
    <property type="entry name" value="Ferric_Reductase_Domain"/>
    <property type="match status" value="1"/>
</dbReference>
<dbReference type="Gene3D" id="3.40.50.80">
    <property type="entry name" value="Nucleotide-binding domain of ferredoxin-NADP reductase (FNR) module"/>
    <property type="match status" value="2"/>
</dbReference>
<keyword evidence="6 16" id="KW-0812">Transmembrane</keyword>
<keyword evidence="9 16" id="KW-1133">Transmembrane helix</keyword>
<evidence type="ECO:0000256" key="13">
    <source>
        <dbReference type="ARBA" id="ARBA00023180"/>
    </source>
</evidence>
<evidence type="ECO:0000256" key="10">
    <source>
        <dbReference type="ARBA" id="ARBA00023002"/>
    </source>
</evidence>
<protein>
    <recommendedName>
        <fullName evidence="3">ferric-chelate reductase (NADPH)</fullName>
        <ecNumber evidence="3">1.16.1.9</ecNumber>
    </recommendedName>
</protein>
<comment type="catalytic activity">
    <reaction evidence="14">
        <text>2 a Fe(II)-siderophore + NADP(+) + H(+) = 2 a Fe(III)-siderophore + NADPH</text>
        <dbReference type="Rhea" id="RHEA:28795"/>
        <dbReference type="Rhea" id="RHEA-COMP:11342"/>
        <dbReference type="Rhea" id="RHEA-COMP:11344"/>
        <dbReference type="ChEBI" id="CHEBI:15378"/>
        <dbReference type="ChEBI" id="CHEBI:29033"/>
        <dbReference type="ChEBI" id="CHEBI:29034"/>
        <dbReference type="ChEBI" id="CHEBI:57783"/>
        <dbReference type="ChEBI" id="CHEBI:58349"/>
        <dbReference type="EC" id="1.16.1.9"/>
    </reaction>
</comment>
<dbReference type="EMBL" id="KN840464">
    <property type="protein sequence ID" value="KIP09583.1"/>
    <property type="molecule type" value="Genomic_DNA"/>
</dbReference>
<dbReference type="PROSITE" id="PS51384">
    <property type="entry name" value="FAD_FR"/>
    <property type="match status" value="1"/>
</dbReference>
<dbReference type="Proteomes" id="UP000053257">
    <property type="component" value="Unassembled WGS sequence"/>
</dbReference>
<evidence type="ECO:0000256" key="7">
    <source>
        <dbReference type="ARBA" id="ARBA00022723"/>
    </source>
</evidence>
<evidence type="ECO:0000256" key="6">
    <source>
        <dbReference type="ARBA" id="ARBA00022692"/>
    </source>
</evidence>
<dbReference type="Gene3D" id="3.30.70.100">
    <property type="match status" value="1"/>
</dbReference>
<evidence type="ECO:0000256" key="11">
    <source>
        <dbReference type="ARBA" id="ARBA00023065"/>
    </source>
</evidence>
<feature type="transmembrane region" description="Helical" evidence="16">
    <location>
        <begin position="308"/>
        <end position="327"/>
    </location>
</feature>
<feature type="transmembrane region" description="Helical" evidence="16">
    <location>
        <begin position="264"/>
        <end position="287"/>
    </location>
</feature>
<dbReference type="EC" id="1.16.1.9" evidence="3"/>
<dbReference type="GO" id="GO:0046872">
    <property type="term" value="F:metal ion binding"/>
    <property type="evidence" value="ECO:0007669"/>
    <property type="project" value="UniProtKB-KW"/>
</dbReference>
<evidence type="ECO:0000256" key="14">
    <source>
        <dbReference type="ARBA" id="ARBA00048483"/>
    </source>
</evidence>
<dbReference type="PANTHER" id="PTHR32361">
    <property type="entry name" value="FERRIC/CUPRIC REDUCTASE TRANSMEMBRANE COMPONENT"/>
    <property type="match status" value="1"/>
</dbReference>
<keyword evidence="10" id="KW-0560">Oxidoreductase</keyword>
<evidence type="ECO:0000256" key="3">
    <source>
        <dbReference type="ARBA" id="ARBA00012668"/>
    </source>
</evidence>
<evidence type="ECO:0000256" key="4">
    <source>
        <dbReference type="ARBA" id="ARBA00022448"/>
    </source>
</evidence>
<dbReference type="Pfam" id="PF01794">
    <property type="entry name" value="Ferric_reduct"/>
    <property type="match status" value="1"/>
</dbReference>
<dbReference type="GO" id="GO:0052851">
    <property type="term" value="F:ferric-chelate reductase (NADPH) activity"/>
    <property type="evidence" value="ECO:0007669"/>
    <property type="project" value="UniProtKB-EC"/>
</dbReference>
<evidence type="ECO:0000313" key="19">
    <source>
        <dbReference type="EMBL" id="KIP09583.1"/>
    </source>
</evidence>
<feature type="domain" description="FAD-binding FR-type" evidence="18">
    <location>
        <begin position="472"/>
        <end position="616"/>
    </location>
</feature>
<dbReference type="InterPro" id="IPR039261">
    <property type="entry name" value="FNR_nucleotide-bd"/>
</dbReference>
<keyword evidence="20" id="KW-1185">Reference proteome</keyword>
<dbReference type="GO" id="GO:0016531">
    <property type="term" value="F:copper chaperone activity"/>
    <property type="evidence" value="ECO:0007669"/>
    <property type="project" value="UniProtKB-ARBA"/>
</dbReference>
<dbReference type="PROSITE" id="PS50846">
    <property type="entry name" value="HMA_2"/>
    <property type="match status" value="1"/>
</dbReference>
<dbReference type="InterPro" id="IPR036163">
    <property type="entry name" value="HMA_dom_sf"/>
</dbReference>
<evidence type="ECO:0000256" key="2">
    <source>
        <dbReference type="ARBA" id="ARBA00006278"/>
    </source>
</evidence>
<dbReference type="Pfam" id="PF08030">
    <property type="entry name" value="NAD_binding_6"/>
    <property type="match status" value="1"/>
</dbReference>
<dbReference type="InterPro" id="IPR013130">
    <property type="entry name" value="Fe3_Rdtase_TM_dom"/>
</dbReference>
<keyword evidence="5" id="KW-1003">Cell membrane</keyword>
<organism evidence="19 20">
    <name type="scientific">Phlebiopsis gigantea (strain 11061_1 CR5-6)</name>
    <name type="common">White-rot fungus</name>
    <name type="synonym">Peniophora gigantea</name>
    <dbReference type="NCBI Taxonomy" id="745531"/>
    <lineage>
        <taxon>Eukaryota</taxon>
        <taxon>Fungi</taxon>
        <taxon>Dikarya</taxon>
        <taxon>Basidiomycota</taxon>
        <taxon>Agaricomycotina</taxon>
        <taxon>Agaricomycetes</taxon>
        <taxon>Polyporales</taxon>
        <taxon>Phanerochaetaceae</taxon>
        <taxon>Phlebiopsis</taxon>
    </lineage>
</organism>
<dbReference type="GO" id="GO:0006826">
    <property type="term" value="P:iron ion transport"/>
    <property type="evidence" value="ECO:0007669"/>
    <property type="project" value="UniProtKB-ARBA"/>
</dbReference>
<dbReference type="Pfam" id="PF08022">
    <property type="entry name" value="FAD_binding_8"/>
    <property type="match status" value="1"/>
</dbReference>
<keyword evidence="11" id="KW-0406">Ion transport</keyword>
<dbReference type="SUPFAM" id="SSF63380">
    <property type="entry name" value="Riboflavin synthase domain-like"/>
    <property type="match status" value="1"/>
</dbReference>
<evidence type="ECO:0000259" key="18">
    <source>
        <dbReference type="PROSITE" id="PS51384"/>
    </source>
</evidence>
<name>A0A0C3PQZ1_PHLG1</name>
<gene>
    <name evidence="19" type="ORF">PHLGIDRAFT_126175</name>
</gene>
<feature type="compositionally biased region" description="Low complexity" evidence="15">
    <location>
        <begin position="935"/>
        <end position="953"/>
    </location>
</feature>
<dbReference type="Pfam" id="PF00403">
    <property type="entry name" value="HMA"/>
    <property type="match status" value="1"/>
</dbReference>
<dbReference type="STRING" id="745531.A0A0C3PQZ1"/>
<keyword evidence="12 16" id="KW-0472">Membrane</keyword>
<dbReference type="OrthoDB" id="10006946at2759"/>
<dbReference type="InterPro" id="IPR006121">
    <property type="entry name" value="HMA_dom"/>
</dbReference>
<comment type="subcellular location">
    <subcellularLocation>
        <location evidence="1">Cell membrane</location>
        <topology evidence="1">Multi-pass membrane protein</topology>
    </subcellularLocation>
</comment>
<dbReference type="InterPro" id="IPR013121">
    <property type="entry name" value="Fe_red_NAD-bd_6"/>
</dbReference>
<proteinExistence type="inferred from homology"/>
<dbReference type="GO" id="GO:0006879">
    <property type="term" value="P:intracellular iron ion homeostasis"/>
    <property type="evidence" value="ECO:0007669"/>
    <property type="project" value="TreeGrafter"/>
</dbReference>
<dbReference type="GO" id="GO:0005886">
    <property type="term" value="C:plasma membrane"/>
    <property type="evidence" value="ECO:0007669"/>
    <property type="project" value="UniProtKB-SubCell"/>
</dbReference>
<dbReference type="GO" id="GO:0015677">
    <property type="term" value="P:copper ion import"/>
    <property type="evidence" value="ECO:0007669"/>
    <property type="project" value="TreeGrafter"/>
</dbReference>
<feature type="transmembrane region" description="Helical" evidence="16">
    <location>
        <begin position="347"/>
        <end position="368"/>
    </location>
</feature>
<evidence type="ECO:0000256" key="15">
    <source>
        <dbReference type="SAM" id="MobiDB-lite"/>
    </source>
</evidence>
<feature type="compositionally biased region" description="Polar residues" evidence="15">
    <location>
        <begin position="954"/>
        <end position="967"/>
    </location>
</feature>
<dbReference type="FunFam" id="3.30.70.100:FF:000008">
    <property type="entry name" value="Copper transport protein ATOX1"/>
    <property type="match status" value="1"/>
</dbReference>
<feature type="region of interest" description="Disordered" evidence="15">
    <location>
        <begin position="909"/>
        <end position="967"/>
    </location>
</feature>
<dbReference type="CDD" id="cd00371">
    <property type="entry name" value="HMA"/>
    <property type="match status" value="1"/>
</dbReference>
<dbReference type="InterPro" id="IPR017927">
    <property type="entry name" value="FAD-bd_FR_type"/>
</dbReference>
<feature type="compositionally biased region" description="Basic and acidic residues" evidence="15">
    <location>
        <begin position="743"/>
        <end position="752"/>
    </location>
</feature>
<reference evidence="19 20" key="1">
    <citation type="journal article" date="2014" name="PLoS Genet.">
        <title>Analysis of the Phlebiopsis gigantea genome, transcriptome and secretome provides insight into its pioneer colonization strategies of wood.</title>
        <authorList>
            <person name="Hori C."/>
            <person name="Ishida T."/>
            <person name="Igarashi K."/>
            <person name="Samejima M."/>
            <person name="Suzuki H."/>
            <person name="Master E."/>
            <person name="Ferreira P."/>
            <person name="Ruiz-Duenas F.J."/>
            <person name="Held B."/>
            <person name="Canessa P."/>
            <person name="Larrondo L.F."/>
            <person name="Schmoll M."/>
            <person name="Druzhinina I.S."/>
            <person name="Kubicek C.P."/>
            <person name="Gaskell J.A."/>
            <person name="Kersten P."/>
            <person name="St John F."/>
            <person name="Glasner J."/>
            <person name="Sabat G."/>
            <person name="Splinter BonDurant S."/>
            <person name="Syed K."/>
            <person name="Yadav J."/>
            <person name="Mgbeahuruike A.C."/>
            <person name="Kovalchuk A."/>
            <person name="Asiegbu F.O."/>
            <person name="Lackner G."/>
            <person name="Hoffmeister D."/>
            <person name="Rencoret J."/>
            <person name="Gutierrez A."/>
            <person name="Sun H."/>
            <person name="Lindquist E."/>
            <person name="Barry K."/>
            <person name="Riley R."/>
            <person name="Grigoriev I.V."/>
            <person name="Henrissat B."/>
            <person name="Kues U."/>
            <person name="Berka R.M."/>
            <person name="Martinez A.T."/>
            <person name="Covert S.F."/>
            <person name="Blanchette R.A."/>
            <person name="Cullen D."/>
        </authorList>
    </citation>
    <scope>NUCLEOTIDE SEQUENCE [LARGE SCALE GENOMIC DNA]</scope>
    <source>
        <strain evidence="19 20">11061_1 CR5-6</strain>
    </source>
</reference>
<dbReference type="SFLD" id="SFLDG01168">
    <property type="entry name" value="Ferric_reductase_subgroup_(FRE"/>
    <property type="match status" value="1"/>
</dbReference>
<keyword evidence="7" id="KW-0479">Metal-binding</keyword>
<comment type="similarity">
    <text evidence="2">Belongs to the ferric reductase (FRE) family.</text>
</comment>
<evidence type="ECO:0000256" key="8">
    <source>
        <dbReference type="ARBA" id="ARBA00022982"/>
    </source>
</evidence>
<dbReference type="HOGENOM" id="CLU_009442_0_0_1"/>
<evidence type="ECO:0000256" key="1">
    <source>
        <dbReference type="ARBA" id="ARBA00004651"/>
    </source>
</evidence>
<dbReference type="SUPFAM" id="SSF55008">
    <property type="entry name" value="HMA, heavy metal-associated domain"/>
    <property type="match status" value="1"/>
</dbReference>
<evidence type="ECO:0000313" key="20">
    <source>
        <dbReference type="Proteomes" id="UP000053257"/>
    </source>
</evidence>
<feature type="transmembrane region" description="Helical" evidence="16">
    <location>
        <begin position="190"/>
        <end position="209"/>
    </location>
</feature>
<feature type="domain" description="HMA" evidence="17">
    <location>
        <begin position="3"/>
        <end position="66"/>
    </location>
</feature>
<evidence type="ECO:0000259" key="17">
    <source>
        <dbReference type="PROSITE" id="PS50846"/>
    </source>
</evidence>
<evidence type="ECO:0000256" key="9">
    <source>
        <dbReference type="ARBA" id="ARBA00022989"/>
    </source>
</evidence>
<feature type="region of interest" description="Disordered" evidence="15">
    <location>
        <begin position="740"/>
        <end position="770"/>
    </location>
</feature>
<dbReference type="InterPro" id="IPR013112">
    <property type="entry name" value="FAD-bd_8"/>
</dbReference>
<dbReference type="InterPro" id="IPR017938">
    <property type="entry name" value="Riboflavin_synthase-like_b-brl"/>
</dbReference>
<evidence type="ECO:0000256" key="12">
    <source>
        <dbReference type="ARBA" id="ARBA00023136"/>
    </source>
</evidence>
<keyword evidence="13" id="KW-0325">Glycoprotein</keyword>
<feature type="transmembrane region" description="Helical" evidence="16">
    <location>
        <begin position="120"/>
        <end position="137"/>
    </location>
</feature>
<keyword evidence="4" id="KW-0813">Transport</keyword>
<evidence type="ECO:0000256" key="16">
    <source>
        <dbReference type="SAM" id="Phobius"/>
    </source>
</evidence>
<dbReference type="InterPro" id="IPR051410">
    <property type="entry name" value="Ferric/Cupric_Reductase"/>
</dbReference>
<feature type="compositionally biased region" description="Low complexity" evidence="15">
    <location>
        <begin position="909"/>
        <end position="925"/>
    </location>
</feature>
<accession>A0A0C3PQZ1</accession>
<dbReference type="PANTHER" id="PTHR32361:SF9">
    <property type="entry name" value="FERRIC REDUCTASE TRANSMEMBRANE COMPONENT 3-RELATED"/>
    <property type="match status" value="1"/>
</dbReference>
<dbReference type="AlphaFoldDB" id="A0A0C3PQZ1"/>